<dbReference type="PATRIC" id="fig|1234597.4.peg.1057"/>
<dbReference type="RefSeq" id="WP_006470882.1">
    <property type="nucleotide sequence ID" value="NZ_AOGE01000011.1"/>
</dbReference>
<dbReference type="SUPFAM" id="SSF53955">
    <property type="entry name" value="Lysozyme-like"/>
    <property type="match status" value="1"/>
</dbReference>
<evidence type="ECO:0000313" key="2">
    <source>
        <dbReference type="Proteomes" id="UP000011971"/>
    </source>
</evidence>
<dbReference type="EMBL" id="AOGE01000011">
    <property type="protein sequence ID" value="ELT50290.1"/>
    <property type="molecule type" value="Genomic_DNA"/>
</dbReference>
<evidence type="ECO:0008006" key="3">
    <source>
        <dbReference type="Google" id="ProtNLM"/>
    </source>
</evidence>
<evidence type="ECO:0000313" key="1">
    <source>
        <dbReference type="EMBL" id="ELT50290.1"/>
    </source>
</evidence>
<comment type="caution">
    <text evidence="1">The sequence shown here is derived from an EMBL/GenBank/DDBJ whole genome shotgun (WGS) entry which is preliminary data.</text>
</comment>
<organism evidence="1 2">
    <name type="scientific">Brucella intermedia M86</name>
    <dbReference type="NCBI Taxonomy" id="1234597"/>
    <lineage>
        <taxon>Bacteria</taxon>
        <taxon>Pseudomonadati</taxon>
        <taxon>Pseudomonadota</taxon>
        <taxon>Alphaproteobacteria</taxon>
        <taxon>Hyphomicrobiales</taxon>
        <taxon>Brucellaceae</taxon>
        <taxon>Brucella/Ochrobactrum group</taxon>
        <taxon>Brucella</taxon>
    </lineage>
</organism>
<dbReference type="InterPro" id="IPR023346">
    <property type="entry name" value="Lysozyme-like_dom_sf"/>
</dbReference>
<protein>
    <recommendedName>
        <fullName evidence="3">Glycoside hydrolase family 104 protein</fullName>
    </recommendedName>
</protein>
<dbReference type="OrthoDB" id="5395100at2"/>
<dbReference type="Proteomes" id="UP000011971">
    <property type="component" value="Unassembled WGS sequence"/>
</dbReference>
<name>M5JR34_9HYPH</name>
<accession>M5JR34</accession>
<reference evidence="1 2" key="1">
    <citation type="journal article" date="2013" name="Gut Pathog.">
        <title>Draft genome of Ochrobactrum intermedium strain M86 isolated from non-ulcer dyspeptic individual from India.</title>
        <authorList>
            <person name="Kulkarni G."/>
            <person name="Dhotre D."/>
            <person name="Dharne M."/>
            <person name="Shetty S."/>
            <person name="Chowdhury S."/>
            <person name="Misra V."/>
            <person name="Misra S."/>
            <person name="Patole M."/>
            <person name="Shouche Y."/>
        </authorList>
    </citation>
    <scope>NUCLEOTIDE SEQUENCE [LARGE SCALE GENOMIC DNA]</scope>
    <source>
        <strain evidence="1 2">M86</strain>
    </source>
</reference>
<proteinExistence type="predicted"/>
<sequence>MDKTVPASAALLLDFIYRTDAGKAPPQCYQVIFGNRQKHLPQPITQMTLGDLIDAQKNWSSKAWVKKNWGYGTASSAAGAAQFMRATLQDLAKELGLKGTQIFSADLQDRLAFHLLKRRGYEDFMGGKITRTEFGKRLAQEWASLPVLSATRGAHRDLVRGQSYYSGDELNKALVAPAEVEAILDKVKAAGTITASPKALPADIVPQASTGFWANLFKFISSFFGKGK</sequence>
<dbReference type="Gene3D" id="1.10.530.10">
    <property type="match status" value="1"/>
</dbReference>
<gene>
    <name evidence="1" type="ORF">D584_05078</name>
</gene>
<dbReference type="AlphaFoldDB" id="M5JR34"/>